<feature type="transmembrane region" description="Helical" evidence="7">
    <location>
        <begin position="187"/>
        <end position="209"/>
    </location>
</feature>
<feature type="transmembrane region" description="Helical" evidence="7">
    <location>
        <begin position="264"/>
        <end position="287"/>
    </location>
</feature>
<evidence type="ECO:0000256" key="3">
    <source>
        <dbReference type="ARBA" id="ARBA00022692"/>
    </source>
</evidence>
<evidence type="ECO:0000256" key="2">
    <source>
        <dbReference type="ARBA" id="ARBA00022475"/>
    </source>
</evidence>
<accession>A0AA37V781</accession>
<evidence type="ECO:0008006" key="10">
    <source>
        <dbReference type="Google" id="ProtNLM"/>
    </source>
</evidence>
<dbReference type="Proteomes" id="UP001161325">
    <property type="component" value="Unassembled WGS sequence"/>
</dbReference>
<dbReference type="NCBIfam" id="TIGR00765">
    <property type="entry name" value="yihY_not_rbn"/>
    <property type="match status" value="1"/>
</dbReference>
<comment type="subcellular location">
    <subcellularLocation>
        <location evidence="1">Cell membrane</location>
        <topology evidence="1">Multi-pass membrane protein</topology>
    </subcellularLocation>
</comment>
<dbReference type="Pfam" id="PF03631">
    <property type="entry name" value="Virul_fac_BrkB"/>
    <property type="match status" value="1"/>
</dbReference>
<comment type="caution">
    <text evidence="8">The sequence shown here is derived from an EMBL/GenBank/DDBJ whole genome shotgun (WGS) entry which is preliminary data.</text>
</comment>
<dbReference type="EMBL" id="BRXS01000004">
    <property type="protein sequence ID" value="GLC26261.1"/>
    <property type="molecule type" value="Genomic_DNA"/>
</dbReference>
<evidence type="ECO:0000256" key="5">
    <source>
        <dbReference type="ARBA" id="ARBA00023136"/>
    </source>
</evidence>
<keyword evidence="5 7" id="KW-0472">Membrane</keyword>
<feature type="transmembrane region" description="Helical" evidence="7">
    <location>
        <begin position="234"/>
        <end position="252"/>
    </location>
</feature>
<organism evidence="8 9">
    <name type="scientific">Roseisolibacter agri</name>
    <dbReference type="NCBI Taxonomy" id="2014610"/>
    <lineage>
        <taxon>Bacteria</taxon>
        <taxon>Pseudomonadati</taxon>
        <taxon>Gemmatimonadota</taxon>
        <taxon>Gemmatimonadia</taxon>
        <taxon>Gemmatimonadales</taxon>
        <taxon>Gemmatimonadaceae</taxon>
        <taxon>Roseisolibacter</taxon>
    </lineage>
</organism>
<reference evidence="8" key="1">
    <citation type="submission" date="2022-08" db="EMBL/GenBank/DDBJ databases">
        <title>Draft genome sequencing of Roseisolibacter agri AW1220.</title>
        <authorList>
            <person name="Tobiishi Y."/>
            <person name="Tonouchi A."/>
        </authorList>
    </citation>
    <scope>NUCLEOTIDE SEQUENCE</scope>
    <source>
        <strain evidence="8">AW1220</strain>
    </source>
</reference>
<keyword evidence="4 7" id="KW-1133">Transmembrane helix</keyword>
<protein>
    <recommendedName>
        <fullName evidence="10">YihY/virulence factor BrkB family protein</fullName>
    </recommendedName>
</protein>
<evidence type="ECO:0000256" key="6">
    <source>
        <dbReference type="SAM" id="MobiDB-lite"/>
    </source>
</evidence>
<evidence type="ECO:0000313" key="8">
    <source>
        <dbReference type="EMBL" id="GLC26261.1"/>
    </source>
</evidence>
<evidence type="ECO:0000313" key="9">
    <source>
        <dbReference type="Proteomes" id="UP001161325"/>
    </source>
</evidence>
<evidence type="ECO:0000256" key="1">
    <source>
        <dbReference type="ARBA" id="ARBA00004651"/>
    </source>
</evidence>
<dbReference type="PIRSF" id="PIRSF035875">
    <property type="entry name" value="RNase_BN"/>
    <property type="match status" value="1"/>
</dbReference>
<evidence type="ECO:0000256" key="4">
    <source>
        <dbReference type="ARBA" id="ARBA00022989"/>
    </source>
</evidence>
<evidence type="ECO:0000256" key="7">
    <source>
        <dbReference type="SAM" id="Phobius"/>
    </source>
</evidence>
<dbReference type="GO" id="GO:0005886">
    <property type="term" value="C:plasma membrane"/>
    <property type="evidence" value="ECO:0007669"/>
    <property type="project" value="UniProtKB-SubCell"/>
</dbReference>
<proteinExistence type="predicted"/>
<keyword evidence="9" id="KW-1185">Reference proteome</keyword>
<feature type="transmembrane region" description="Helical" evidence="7">
    <location>
        <begin position="70"/>
        <end position="100"/>
    </location>
</feature>
<dbReference type="PANTHER" id="PTHR30213:SF0">
    <property type="entry name" value="UPF0761 MEMBRANE PROTEIN YIHY"/>
    <property type="match status" value="1"/>
</dbReference>
<keyword evidence="3 7" id="KW-0812">Transmembrane</keyword>
<name>A0AA37V781_9BACT</name>
<dbReference type="AlphaFoldDB" id="A0AA37V781"/>
<feature type="transmembrane region" description="Helical" evidence="7">
    <location>
        <begin position="299"/>
        <end position="327"/>
    </location>
</feature>
<feature type="region of interest" description="Disordered" evidence="6">
    <location>
        <begin position="1"/>
        <end position="38"/>
    </location>
</feature>
<keyword evidence="2" id="KW-1003">Cell membrane</keyword>
<dbReference type="InterPro" id="IPR017039">
    <property type="entry name" value="Virul_fac_BrkB"/>
</dbReference>
<dbReference type="PANTHER" id="PTHR30213">
    <property type="entry name" value="INNER MEMBRANE PROTEIN YHJD"/>
    <property type="match status" value="1"/>
</dbReference>
<gene>
    <name evidence="8" type="primary">yihY</name>
    <name evidence="8" type="ORF">rosag_27740</name>
</gene>
<sequence length="342" mass="37551">MPVSPISTTTSDTTSDRTPVESVDGVSRATPRRPARPWDRRARRPALVQLWWTLRDYATRVWDNSGEDNVFFLAGGIAFNLLLTVVPFALLLVTGLAYLLNQSAESSTQTVSQLLDQLLPGTLTAGRELMHGVIGEAIATRGRVGVLSAVGFIWFSTRLFGSLRSVLADVFDIEQERGIVAGKIFDVQITIISTLLVVVYTALSAYLAIATTRGVAILQRAGVRSDLMGAFEYWVGRGVAFAFIAAMFYGLYKYLPKRRIRWQSALLAAMFAGAGLELAKAAFGAYIRSFDPGSLYTGTLAASVIVVFWVYYAALIFILGGEVGQVYELRRTRRLQRAVLED</sequence>